<dbReference type="PANTHER" id="PTHR39428:SF1">
    <property type="entry name" value="F420H(2)-DEPENDENT QUINONE REDUCTASE RV1261C"/>
    <property type="match status" value="1"/>
</dbReference>
<dbReference type="NCBIfam" id="TIGR00026">
    <property type="entry name" value="hi_GC_TIGR00026"/>
    <property type="match status" value="1"/>
</dbReference>
<comment type="similarity">
    <text evidence="1">Belongs to the F420H(2)-dependent quinone reductase family.</text>
</comment>
<keyword evidence="4" id="KW-1185">Reference proteome</keyword>
<proteinExistence type="inferred from homology"/>
<reference evidence="4" key="1">
    <citation type="journal article" date="2019" name="Int. J. Syst. Evol. Microbiol.">
        <title>The Global Catalogue of Microorganisms (GCM) 10K type strain sequencing project: providing services to taxonomists for standard genome sequencing and annotation.</title>
        <authorList>
            <consortium name="The Broad Institute Genomics Platform"/>
            <consortium name="The Broad Institute Genome Sequencing Center for Infectious Disease"/>
            <person name="Wu L."/>
            <person name="Ma J."/>
        </authorList>
    </citation>
    <scope>NUCLEOTIDE SEQUENCE [LARGE SCALE GENOMIC DNA]</scope>
    <source>
        <strain evidence="4">JCM 17688</strain>
    </source>
</reference>
<dbReference type="RefSeq" id="WP_344995277.1">
    <property type="nucleotide sequence ID" value="NZ_BAABFR010000029.1"/>
</dbReference>
<protein>
    <submittedName>
        <fullName evidence="3">Nitroreductase/quinone reductase family protein</fullName>
    </submittedName>
</protein>
<dbReference type="Proteomes" id="UP001500635">
    <property type="component" value="Unassembled WGS sequence"/>
</dbReference>
<accession>A0ABP8JL14</accession>
<dbReference type="Pfam" id="PF04075">
    <property type="entry name" value="F420H2_quin_red"/>
    <property type="match status" value="1"/>
</dbReference>
<dbReference type="InterPro" id="IPR004378">
    <property type="entry name" value="F420H2_quin_Rdtase"/>
</dbReference>
<comment type="catalytic activity">
    <reaction evidence="2">
        <text>oxidized coenzyme F420-(gamma-L-Glu)(n) + a quinol + H(+) = reduced coenzyme F420-(gamma-L-Glu)(n) + a quinone</text>
        <dbReference type="Rhea" id="RHEA:39663"/>
        <dbReference type="Rhea" id="RHEA-COMP:12939"/>
        <dbReference type="Rhea" id="RHEA-COMP:14378"/>
        <dbReference type="ChEBI" id="CHEBI:15378"/>
        <dbReference type="ChEBI" id="CHEBI:24646"/>
        <dbReference type="ChEBI" id="CHEBI:132124"/>
        <dbReference type="ChEBI" id="CHEBI:133980"/>
        <dbReference type="ChEBI" id="CHEBI:139511"/>
    </reaction>
</comment>
<dbReference type="PANTHER" id="PTHR39428">
    <property type="entry name" value="F420H(2)-DEPENDENT QUINONE REDUCTASE RV1261C"/>
    <property type="match status" value="1"/>
</dbReference>
<dbReference type="EMBL" id="BAABFR010000029">
    <property type="protein sequence ID" value="GAA4392599.1"/>
    <property type="molecule type" value="Genomic_DNA"/>
</dbReference>
<dbReference type="InterPro" id="IPR012349">
    <property type="entry name" value="Split_barrel_FMN-bd"/>
</dbReference>
<sequence>MPSPLYVTRAAVAWVSRTQLFRTVGPTVVPPLEHVLAFATGGRVQLSGLLVPSLVLHTTGAKSGVERESPLMYCPEPGGRMLVTGSNFARQTHPAWTFNLLAHPDAVAVVHGRRVPVHAELVDPDEREAVWARIERQWPGYRGYERSSGRELRIFRLTPVR</sequence>
<organism evidence="3 4">
    <name type="scientific">Tsukamurella soli</name>
    <dbReference type="NCBI Taxonomy" id="644556"/>
    <lineage>
        <taxon>Bacteria</taxon>
        <taxon>Bacillati</taxon>
        <taxon>Actinomycetota</taxon>
        <taxon>Actinomycetes</taxon>
        <taxon>Mycobacteriales</taxon>
        <taxon>Tsukamurellaceae</taxon>
        <taxon>Tsukamurella</taxon>
    </lineage>
</organism>
<name>A0ABP8JL14_9ACTN</name>
<evidence type="ECO:0000313" key="3">
    <source>
        <dbReference type="EMBL" id="GAA4392599.1"/>
    </source>
</evidence>
<gene>
    <name evidence="3" type="ORF">GCM10023147_22540</name>
</gene>
<evidence type="ECO:0000313" key="4">
    <source>
        <dbReference type="Proteomes" id="UP001500635"/>
    </source>
</evidence>
<dbReference type="SUPFAM" id="SSF50475">
    <property type="entry name" value="FMN-binding split barrel"/>
    <property type="match status" value="1"/>
</dbReference>
<comment type="caution">
    <text evidence="3">The sequence shown here is derived from an EMBL/GenBank/DDBJ whole genome shotgun (WGS) entry which is preliminary data.</text>
</comment>
<dbReference type="Gene3D" id="2.30.110.10">
    <property type="entry name" value="Electron Transport, Fmn-binding Protein, Chain A"/>
    <property type="match status" value="1"/>
</dbReference>
<evidence type="ECO:0000256" key="1">
    <source>
        <dbReference type="ARBA" id="ARBA00008710"/>
    </source>
</evidence>
<evidence type="ECO:0000256" key="2">
    <source>
        <dbReference type="ARBA" id="ARBA00049106"/>
    </source>
</evidence>